<organism evidence="2 3">
    <name type="scientific">Candidatus Hepatoplasma crinochetorum Av</name>
    <dbReference type="NCBI Taxonomy" id="1427984"/>
    <lineage>
        <taxon>Bacteria</taxon>
        <taxon>Bacillati</taxon>
        <taxon>Mycoplasmatota</taxon>
        <taxon>Mollicutes</taxon>
        <taxon>Candidatus Hepatoplasmataceae</taxon>
        <taxon>Candidatus Hepatoplasma</taxon>
    </lineage>
</organism>
<dbReference type="AlphaFoldDB" id="W8GFH3"/>
<dbReference type="SUPFAM" id="SSF53448">
    <property type="entry name" value="Nucleotide-diphospho-sugar transferases"/>
    <property type="match status" value="1"/>
</dbReference>
<reference evidence="2 3" key="1">
    <citation type="journal article" date="2014" name="Genome Biol. Evol.">
        <title>Phylogenomics of "Candidatus Hepatoplasma crinochetorum," a Lineage of Mollicutes Associated with Noninsect Arthropods.</title>
        <authorList>
            <person name="Leclercq S."/>
            <person name="Dittmer J."/>
            <person name="Bouchon D."/>
            <person name="Cordaux R."/>
        </authorList>
    </citation>
    <scope>NUCLEOTIDE SEQUENCE [LARGE SCALE GENOMIC DNA]</scope>
    <source>
        <strain evidence="2 3">Av</strain>
    </source>
</reference>
<dbReference type="EMBL" id="CP006932">
    <property type="protein sequence ID" value="AHK22524.1"/>
    <property type="molecule type" value="Genomic_DNA"/>
</dbReference>
<dbReference type="STRING" id="1427984.X271_00419"/>
<dbReference type="KEGG" id="hcr:X271_00419"/>
<dbReference type="Pfam" id="PF00535">
    <property type="entry name" value="Glycos_transf_2"/>
    <property type="match status" value="1"/>
</dbReference>
<name>W8GFH3_9MOLU</name>
<protein>
    <submittedName>
        <fullName evidence="2">Glycosyl transferase family 2</fullName>
    </submittedName>
</protein>
<dbReference type="GO" id="GO:0016740">
    <property type="term" value="F:transferase activity"/>
    <property type="evidence" value="ECO:0007669"/>
    <property type="project" value="UniProtKB-KW"/>
</dbReference>
<proteinExistence type="predicted"/>
<keyword evidence="3" id="KW-1185">Reference proteome</keyword>
<accession>W8GFH3</accession>
<dbReference type="HOGENOM" id="CLU_958730_0_0_14"/>
<keyword evidence="2" id="KW-0808">Transferase</keyword>
<evidence type="ECO:0000259" key="1">
    <source>
        <dbReference type="Pfam" id="PF00535"/>
    </source>
</evidence>
<dbReference type="RefSeq" id="WP_025208814.1">
    <property type="nucleotide sequence ID" value="NZ_CP006932.1"/>
</dbReference>
<gene>
    <name evidence="2" type="ORF">X271_00419</name>
</gene>
<evidence type="ECO:0000313" key="2">
    <source>
        <dbReference type="EMBL" id="AHK22524.1"/>
    </source>
</evidence>
<dbReference type="InterPro" id="IPR029044">
    <property type="entry name" value="Nucleotide-diphossugar_trans"/>
</dbReference>
<evidence type="ECO:0000313" key="3">
    <source>
        <dbReference type="Proteomes" id="UP000019450"/>
    </source>
</evidence>
<sequence length="290" mass="35463">MGSKKTLTFFYSIYNPTIIELNYINKLINYIKKNQLLTEEIDIVIFDDTDNNKYKNYFMDNKVKVLNVQENVKKNKALFYSIDKINSKYLKIVDPDDFLVFDFLEKIINKLKLIDADFILHPFFKLKDNKIKYQNFKEVRYYNFNTIYSVDKIKKEKNLINIDLLYNQDQYLGMIVDLDSSYQKINIPFYIYNRNSFSSIWNNLKYNYSYKYKNIDQIINDTEKNIQFYNLNYKKLSKGVKPRFIRSLFLKQKFKNRYQIYKYVKSKIKTKRININLWILFACFLKFKWI</sequence>
<dbReference type="InterPro" id="IPR001173">
    <property type="entry name" value="Glyco_trans_2-like"/>
</dbReference>
<feature type="domain" description="Glycosyltransferase 2-like" evidence="1">
    <location>
        <begin position="14"/>
        <end position="147"/>
    </location>
</feature>
<dbReference type="Proteomes" id="UP000019450">
    <property type="component" value="Chromosome"/>
</dbReference>